<dbReference type="InterPro" id="IPR000595">
    <property type="entry name" value="cNMP-bd_dom"/>
</dbReference>
<dbReference type="PANTHER" id="PTHR33406">
    <property type="entry name" value="MEMBRANE PROTEIN MJ1562-RELATED"/>
    <property type="match status" value="1"/>
</dbReference>
<dbReference type="OrthoDB" id="5505487at2"/>
<protein>
    <submittedName>
        <fullName evidence="9">Cyclic nucleotide-binding protein</fullName>
    </submittedName>
</protein>
<feature type="transmembrane region" description="Helical" evidence="6">
    <location>
        <begin position="340"/>
        <end position="363"/>
    </location>
</feature>
<evidence type="ECO:0000313" key="9">
    <source>
        <dbReference type="EMBL" id="BBD07288.1"/>
    </source>
</evidence>
<dbReference type="PROSITE" id="PS50156">
    <property type="entry name" value="SSD"/>
    <property type="match status" value="1"/>
</dbReference>
<dbReference type="RefSeq" id="WP_126376418.1">
    <property type="nucleotide sequence ID" value="NZ_AP017378.1"/>
</dbReference>
<comment type="subcellular location">
    <subcellularLocation>
        <location evidence="1">Cell membrane</location>
        <topology evidence="1">Multi-pass membrane protein</topology>
    </subcellularLocation>
</comment>
<dbReference type="SUPFAM" id="SSF51206">
    <property type="entry name" value="cAMP-binding domain-like"/>
    <property type="match status" value="1"/>
</dbReference>
<keyword evidence="5 6" id="KW-0472">Membrane</keyword>
<evidence type="ECO:0000256" key="5">
    <source>
        <dbReference type="ARBA" id="ARBA00023136"/>
    </source>
</evidence>
<evidence type="ECO:0000256" key="6">
    <source>
        <dbReference type="SAM" id="Phobius"/>
    </source>
</evidence>
<keyword evidence="4 6" id="KW-1133">Transmembrane helix</keyword>
<feature type="transmembrane region" description="Helical" evidence="6">
    <location>
        <begin position="302"/>
        <end position="328"/>
    </location>
</feature>
<evidence type="ECO:0000256" key="3">
    <source>
        <dbReference type="ARBA" id="ARBA00022692"/>
    </source>
</evidence>
<proteinExistence type="predicted"/>
<dbReference type="InterPro" id="IPR000731">
    <property type="entry name" value="SSD"/>
</dbReference>
<evidence type="ECO:0000256" key="4">
    <source>
        <dbReference type="ARBA" id="ARBA00022989"/>
    </source>
</evidence>
<dbReference type="KEGG" id="dfl:DFE_0562"/>
<feature type="transmembrane region" description="Helical" evidence="6">
    <location>
        <begin position="607"/>
        <end position="625"/>
    </location>
</feature>
<feature type="transmembrane region" description="Helical" evidence="6">
    <location>
        <begin position="659"/>
        <end position="680"/>
    </location>
</feature>
<keyword evidence="2" id="KW-1003">Cell membrane</keyword>
<dbReference type="PROSITE" id="PS50042">
    <property type="entry name" value="CNMP_BINDING_3"/>
    <property type="match status" value="1"/>
</dbReference>
<dbReference type="Gene3D" id="1.20.1640.10">
    <property type="entry name" value="Multidrug efflux transporter AcrB transmembrane domain"/>
    <property type="match status" value="2"/>
</dbReference>
<dbReference type="PANTHER" id="PTHR33406:SF12">
    <property type="entry name" value="BLR2997 PROTEIN"/>
    <property type="match status" value="1"/>
</dbReference>
<dbReference type="InterPro" id="IPR018490">
    <property type="entry name" value="cNMP-bd_dom_sf"/>
</dbReference>
<dbReference type="SUPFAM" id="SSF82866">
    <property type="entry name" value="Multidrug efflux transporter AcrB transmembrane domain"/>
    <property type="match status" value="2"/>
</dbReference>
<dbReference type="Pfam" id="PF00027">
    <property type="entry name" value="cNMP_binding"/>
    <property type="match status" value="1"/>
</dbReference>
<reference evidence="9 10" key="1">
    <citation type="journal article" date="2018" name="Sci. Adv.">
        <title>Multi-heme cytochromes provide a pathway for survival in energy-limited environments.</title>
        <authorList>
            <person name="Deng X."/>
            <person name="Dohmae N."/>
            <person name="Nealson K.H."/>
            <person name="Hashimoto K."/>
            <person name="Okamoto A."/>
        </authorList>
    </citation>
    <scope>NUCLEOTIDE SEQUENCE [LARGE SCALE GENOMIC DNA]</scope>
    <source>
        <strain evidence="9 10">IS5</strain>
    </source>
</reference>
<dbReference type="EMBL" id="AP017378">
    <property type="protein sequence ID" value="BBD07288.1"/>
    <property type="molecule type" value="Genomic_DNA"/>
</dbReference>
<feature type="domain" description="SSD" evidence="8">
    <location>
        <begin position="235"/>
        <end position="365"/>
    </location>
</feature>
<dbReference type="InterPro" id="IPR050545">
    <property type="entry name" value="Mycobact_MmpL"/>
</dbReference>
<evidence type="ECO:0000256" key="2">
    <source>
        <dbReference type="ARBA" id="ARBA00022475"/>
    </source>
</evidence>
<evidence type="ECO:0000259" key="7">
    <source>
        <dbReference type="PROSITE" id="PS50042"/>
    </source>
</evidence>
<dbReference type="GO" id="GO:0005886">
    <property type="term" value="C:plasma membrane"/>
    <property type="evidence" value="ECO:0007669"/>
    <property type="project" value="UniProtKB-SubCell"/>
</dbReference>
<gene>
    <name evidence="9" type="ORF">DFE_0562</name>
</gene>
<dbReference type="InterPro" id="IPR014710">
    <property type="entry name" value="RmlC-like_jellyroll"/>
</dbReference>
<feature type="transmembrane region" description="Helical" evidence="6">
    <location>
        <begin position="726"/>
        <end position="747"/>
    </location>
</feature>
<dbReference type="InterPro" id="IPR004869">
    <property type="entry name" value="MMPL_dom"/>
</dbReference>
<feature type="transmembrane region" description="Helical" evidence="6">
    <location>
        <begin position="406"/>
        <end position="426"/>
    </location>
</feature>
<dbReference type="Gene3D" id="2.60.120.10">
    <property type="entry name" value="Jelly Rolls"/>
    <property type="match status" value="1"/>
</dbReference>
<evidence type="ECO:0000256" key="1">
    <source>
        <dbReference type="ARBA" id="ARBA00004651"/>
    </source>
</evidence>
<accession>A0A2Z6AVP6</accession>
<keyword evidence="3 6" id="KW-0812">Transmembrane</keyword>
<name>A0A2Z6AVP6_9BACT</name>
<evidence type="ECO:0000259" key="8">
    <source>
        <dbReference type="PROSITE" id="PS50156"/>
    </source>
</evidence>
<organism evidence="9 10">
    <name type="scientific">Desulfovibrio ferrophilus</name>
    <dbReference type="NCBI Taxonomy" id="241368"/>
    <lineage>
        <taxon>Bacteria</taxon>
        <taxon>Pseudomonadati</taxon>
        <taxon>Thermodesulfobacteriota</taxon>
        <taxon>Desulfovibrionia</taxon>
        <taxon>Desulfovibrionales</taxon>
        <taxon>Desulfovibrionaceae</taxon>
        <taxon>Desulfovibrio</taxon>
    </lineage>
</organism>
<feature type="transmembrane region" description="Helical" evidence="6">
    <location>
        <begin position="632"/>
        <end position="653"/>
    </location>
</feature>
<dbReference type="Proteomes" id="UP000269883">
    <property type="component" value="Chromosome"/>
</dbReference>
<evidence type="ECO:0000313" key="10">
    <source>
        <dbReference type="Proteomes" id="UP000269883"/>
    </source>
</evidence>
<dbReference type="CDD" id="cd00038">
    <property type="entry name" value="CAP_ED"/>
    <property type="match status" value="1"/>
</dbReference>
<feature type="domain" description="Cyclic nucleotide-binding" evidence="7">
    <location>
        <begin position="778"/>
        <end position="881"/>
    </location>
</feature>
<dbReference type="SMART" id="SM00100">
    <property type="entry name" value="cNMP"/>
    <property type="match status" value="1"/>
</dbReference>
<feature type="transmembrane region" description="Helical" evidence="6">
    <location>
        <begin position="215"/>
        <end position="232"/>
    </location>
</feature>
<dbReference type="Pfam" id="PF03176">
    <property type="entry name" value="MMPL"/>
    <property type="match status" value="2"/>
</dbReference>
<sequence length="923" mass="102534">MQRLMRLAYGHPWLALALLVCITALAVPTLRDIRIEASVKGMMTDDPDARRVYLQTIDTYGTDQVTVLYIEDEALFSPDRLLDLEELAFQLEELPGVVRVESIYSVSDFRGEDGSLRSGPLMPWPPDDEQQATEAKQRALSNTMIAGHLVSKDGTATSLNVFVEPDPNDPDYYNKLAASIETLILPLRDRFSKIFQLGNPYFRTAIANTMLQDQARLIPLSALVLVITLLLMTRSISGAILPLLTAGTSVAWTAAFMVQAGIPLNILTIIVPSLIIVIGSTEDIHLLSEYFEGMNITGARDLAIEFMISKMGIVILITALTTFLGFASITVNKIDILRQFGMAAAFGLFVNPLITALLVPVYLRFFGPVKKTPAKADDSDGETKPSAFDSLADRITRLVNAHRTTLIWGIMAGAILIGLMGANVRLDNDILGVFKKSSTVRQRTDQMAEKLPGVQTFFIRITGGHENAFRSPENLKQIAAVQDYIQERGIYDASYSLADTLRHINSEMHQGDPVYHRIPKSADLISQYLLFIHDDDIARYVKSDFSEINILVRHSLSSSDEQRRALDDLVAFMDKTLNPHFNRFFTGESILILKGADSIAEGQAKSIGLLLAIIFLIMSLLFVNFKAGFLSLIPNIFPVLILFGTMGLFNIPLNIGTAMVAAIAIGIAVDDTLHFMIRYNKEMLRLKDQKKAMEVCIHAEIRPVVSTSIALAMGFGVLAFSQFTTIIQFGLLSALVMIAALVGDLLLTGPLMATTKLLTLWDMISLHVDPKIIEQSEFFRELRLWQIKRIILMGRIIEVKTNETIFEEWDDGDSMFLVLQGTVSGLTVDDETGEEVSYFVFGVGDVCDPTTMLDPGPRSFTARAGSETHLVEFSKDDFKRLQWLHPRLSDKIHKNLARILGHQLVIANFMYRQKAGQTAEQTS</sequence>
<feature type="transmembrane region" description="Helical" evidence="6">
    <location>
        <begin position="264"/>
        <end position="281"/>
    </location>
</feature>
<dbReference type="AlphaFoldDB" id="A0A2Z6AVP6"/>
<feature type="transmembrane region" description="Helical" evidence="6">
    <location>
        <begin position="701"/>
        <end position="720"/>
    </location>
</feature>
<keyword evidence="10" id="KW-1185">Reference proteome</keyword>